<evidence type="ECO:0000256" key="3">
    <source>
        <dbReference type="ARBA" id="ARBA00022833"/>
    </source>
</evidence>
<dbReference type="SMART" id="SM00575">
    <property type="entry name" value="ZnF_PMZ"/>
    <property type="match status" value="1"/>
</dbReference>
<reference evidence="7" key="1">
    <citation type="submission" date="2021-09" db="EMBL/GenBank/DDBJ databases">
        <authorList>
            <consortium name="AG Swart"/>
            <person name="Singh M."/>
            <person name="Singh A."/>
            <person name="Seah K."/>
            <person name="Emmerich C."/>
        </authorList>
    </citation>
    <scope>NUCLEOTIDE SEQUENCE</scope>
    <source>
        <strain evidence="7">ATCC30299</strain>
    </source>
</reference>
<evidence type="ECO:0000256" key="5">
    <source>
        <dbReference type="SAM" id="MobiDB-lite"/>
    </source>
</evidence>
<evidence type="ECO:0000256" key="1">
    <source>
        <dbReference type="ARBA" id="ARBA00022723"/>
    </source>
</evidence>
<keyword evidence="2 4" id="KW-0863">Zinc-finger</keyword>
<keyword evidence="3" id="KW-0862">Zinc</keyword>
<feature type="domain" description="SWIM-type" evidence="6">
    <location>
        <begin position="533"/>
        <end position="565"/>
    </location>
</feature>
<feature type="region of interest" description="Disordered" evidence="5">
    <location>
        <begin position="1"/>
        <end position="25"/>
    </location>
</feature>
<dbReference type="AlphaFoldDB" id="A0AAU9JHH9"/>
<evidence type="ECO:0000256" key="4">
    <source>
        <dbReference type="PROSITE-ProRule" id="PRU00325"/>
    </source>
</evidence>
<keyword evidence="1" id="KW-0479">Metal-binding</keyword>
<accession>A0AAU9JHH9</accession>
<dbReference type="Proteomes" id="UP001162131">
    <property type="component" value="Unassembled WGS sequence"/>
</dbReference>
<dbReference type="InterPro" id="IPR007527">
    <property type="entry name" value="Znf_SWIM"/>
</dbReference>
<evidence type="ECO:0000313" key="8">
    <source>
        <dbReference type="Proteomes" id="UP001162131"/>
    </source>
</evidence>
<evidence type="ECO:0000256" key="2">
    <source>
        <dbReference type="ARBA" id="ARBA00022771"/>
    </source>
</evidence>
<evidence type="ECO:0000313" key="7">
    <source>
        <dbReference type="EMBL" id="CAG9323884.1"/>
    </source>
</evidence>
<gene>
    <name evidence="7" type="ORF">BSTOLATCC_MIC34920</name>
</gene>
<protein>
    <recommendedName>
        <fullName evidence="6">SWIM-type domain-containing protein</fullName>
    </recommendedName>
</protein>
<dbReference type="GO" id="GO:0008270">
    <property type="term" value="F:zinc ion binding"/>
    <property type="evidence" value="ECO:0007669"/>
    <property type="project" value="UniProtKB-KW"/>
</dbReference>
<comment type="caution">
    <text evidence="7">The sequence shown here is derived from an EMBL/GenBank/DDBJ whole genome shotgun (WGS) entry which is preliminary data.</text>
</comment>
<keyword evidence="8" id="KW-1185">Reference proteome</keyword>
<dbReference type="InterPro" id="IPR006564">
    <property type="entry name" value="Znf_PMZ"/>
</dbReference>
<feature type="compositionally biased region" description="Basic and acidic residues" evidence="5">
    <location>
        <begin position="1"/>
        <end position="19"/>
    </location>
</feature>
<dbReference type="PANTHER" id="PTHR47718:SF6">
    <property type="entry name" value="PROTEIN FAR1-RELATED SEQUENCE"/>
    <property type="match status" value="1"/>
</dbReference>
<evidence type="ECO:0000259" key="6">
    <source>
        <dbReference type="PROSITE" id="PS50966"/>
    </source>
</evidence>
<name>A0AAU9JHH9_9CILI</name>
<proteinExistence type="predicted"/>
<organism evidence="7 8">
    <name type="scientific">Blepharisma stoltei</name>
    <dbReference type="NCBI Taxonomy" id="1481888"/>
    <lineage>
        <taxon>Eukaryota</taxon>
        <taxon>Sar</taxon>
        <taxon>Alveolata</taxon>
        <taxon>Ciliophora</taxon>
        <taxon>Postciliodesmatophora</taxon>
        <taxon>Heterotrichea</taxon>
        <taxon>Heterotrichida</taxon>
        <taxon>Blepharismidae</taxon>
        <taxon>Blepharisma</taxon>
    </lineage>
</organism>
<dbReference type="PROSITE" id="PS50966">
    <property type="entry name" value="ZF_SWIM"/>
    <property type="match status" value="1"/>
</dbReference>
<dbReference type="PANTHER" id="PTHR47718">
    <property type="entry name" value="OS01G0519700 PROTEIN"/>
    <property type="match status" value="1"/>
</dbReference>
<dbReference type="EMBL" id="CAJZBQ010000035">
    <property type="protein sequence ID" value="CAG9323884.1"/>
    <property type="molecule type" value="Genomic_DNA"/>
</dbReference>
<sequence>MSTKYKEKSKIAKEKKYSDNEEEERENLEARKTEIQLDAIPVNGFYKTECFSKGSIMVCKDRNQLMTMIKTMCSNDNTIVRGVLKHGLMCIFHCYFANIHKYMRFPSFAPETPCPFRMVWCARKNKSHLTEFYCKEINPYHNHPQFTQSEIERFTDNSSMPANIKDEIMQLYKQGFDQLNIYAALKESYPNLNLTHKAINVFIEGENRKTRLAMTYQEVILRNIAEDGMTIINNPKKERIFVTSKDRVLTWNSMADILFIETSQQIHPYFGSCILILTVDKHGANCLLAASFSKEAKEDNYLWAFNKFKAQGFLDPLTILTDSNGIQYSAIKECFPSSTILFSFMMLAKSADLDVPRKGRFIASKLATLIKTDTEQELTEIWLKLMTDFPHLLSNEKLLQIYDQKEQWAKYSTSNFFTAGLCNNKRLKCMETCTKEILKSVKRDLNIKIFSQYEYMSKKDEGAISVKNVSLKNVRILEELLLHVNGVQFIFTDYCILRVLTAIKDLEYCSLCSIVEDDIVEIGDASGKQIKIFEVNLDFHLCTCKRTMKYGIPCTHMLYVCRGRKVNLFQYILENTSKRWLLSENVGLTNEQLLEKAVKMQK</sequence>